<protein>
    <recommendedName>
        <fullName evidence="1">Alpha-L-arabinofuranosidase B arabinose-binding domain-containing protein</fullName>
    </recommendedName>
</protein>
<dbReference type="Proteomes" id="UP000092573">
    <property type="component" value="Chromosome"/>
</dbReference>
<dbReference type="CDD" id="cd23399">
    <property type="entry name" value="beta-trefoil_ABD_ABFB"/>
    <property type="match status" value="1"/>
</dbReference>
<proteinExistence type="predicted"/>
<reference evidence="2 3" key="1">
    <citation type="submission" date="2016-01" db="EMBL/GenBank/DDBJ databases">
        <title>Complete Genome Sequence of Paenibacillus yonginensis DCY84, a novel Plant Growth-Promoting Bacteria with Elicitation of Induced Systemic Resistance.</title>
        <authorList>
            <person name="Kim Y.J."/>
            <person name="Yang D.C."/>
            <person name="Sukweenadhi J."/>
        </authorList>
    </citation>
    <scope>NUCLEOTIDE SEQUENCE [LARGE SCALE GENOMIC DNA]</scope>
    <source>
        <strain evidence="2 3">DCY84</strain>
    </source>
</reference>
<dbReference type="Gene3D" id="2.80.10.50">
    <property type="match status" value="1"/>
</dbReference>
<feature type="domain" description="Alpha-L-arabinofuranosidase B arabinose-binding" evidence="1">
    <location>
        <begin position="5"/>
        <end position="112"/>
    </location>
</feature>
<keyword evidence="3" id="KW-1185">Reference proteome</keyword>
<organism evidence="2 3">
    <name type="scientific">Paenibacillus yonginensis</name>
    <dbReference type="NCBI Taxonomy" id="1462996"/>
    <lineage>
        <taxon>Bacteria</taxon>
        <taxon>Bacillati</taxon>
        <taxon>Bacillota</taxon>
        <taxon>Bacilli</taxon>
        <taxon>Bacillales</taxon>
        <taxon>Paenibacillaceae</taxon>
        <taxon>Paenibacillus</taxon>
    </lineage>
</organism>
<gene>
    <name evidence="2" type="ORF">AWM70_12365</name>
</gene>
<evidence type="ECO:0000313" key="3">
    <source>
        <dbReference type="Proteomes" id="UP000092573"/>
    </source>
</evidence>
<evidence type="ECO:0000313" key="2">
    <source>
        <dbReference type="EMBL" id="ANS75302.1"/>
    </source>
</evidence>
<dbReference type="EMBL" id="CP014167">
    <property type="protein sequence ID" value="ANS75302.1"/>
    <property type="molecule type" value="Genomic_DNA"/>
</dbReference>
<evidence type="ECO:0000259" key="1">
    <source>
        <dbReference type="Pfam" id="PF05270"/>
    </source>
</evidence>
<dbReference type="InterPro" id="IPR007934">
    <property type="entry name" value="AbfB_ABD"/>
</dbReference>
<dbReference type="Pfam" id="PF05270">
    <property type="entry name" value="AbfB"/>
    <property type="match status" value="1"/>
</dbReference>
<name>A0A1B1N1J1_9BACL</name>
<dbReference type="GO" id="GO:0046556">
    <property type="term" value="F:alpha-L-arabinofuranosidase activity"/>
    <property type="evidence" value="ECO:0007669"/>
    <property type="project" value="InterPro"/>
</dbReference>
<dbReference type="RefSeq" id="WP_068696800.1">
    <property type="nucleotide sequence ID" value="NZ_CP014167.1"/>
</dbReference>
<dbReference type="STRING" id="1462996.AWM70_12365"/>
<dbReference type="GO" id="GO:0046373">
    <property type="term" value="P:L-arabinose metabolic process"/>
    <property type="evidence" value="ECO:0007669"/>
    <property type="project" value="InterPro"/>
</dbReference>
<dbReference type="SUPFAM" id="SSF110221">
    <property type="entry name" value="AbfB domain"/>
    <property type="match status" value="1"/>
</dbReference>
<sequence>MRVKSEIAYNAESQWKMVKGLADASAISIESASKPGYFLRHKDGKVWLEANDNTTQFKNDATWHLRTGLANSWAVSFESYNISGAYLRHRDGLLEISSISTDLDRQDATFYVK</sequence>
<dbReference type="AlphaFoldDB" id="A0A1B1N1J1"/>
<dbReference type="KEGG" id="pyg:AWM70_12365"/>
<dbReference type="InterPro" id="IPR036195">
    <property type="entry name" value="AbfB_ABD_sf"/>
</dbReference>
<accession>A0A1B1N1J1</accession>